<dbReference type="PANTHER" id="PTHR12811">
    <property type="entry name" value="VACUOLAR PROTEIN SORTING VPS16"/>
    <property type="match status" value="1"/>
</dbReference>
<dbReference type="GO" id="GO:0003779">
    <property type="term" value="F:actin binding"/>
    <property type="evidence" value="ECO:0007669"/>
    <property type="project" value="TreeGrafter"/>
</dbReference>
<dbReference type="InterPro" id="IPR006926">
    <property type="entry name" value="Vps16_N"/>
</dbReference>
<dbReference type="GO" id="GO:0005768">
    <property type="term" value="C:endosome"/>
    <property type="evidence" value="ECO:0007669"/>
    <property type="project" value="UniProtKB-ARBA"/>
</dbReference>
<evidence type="ECO:0000256" key="1">
    <source>
        <dbReference type="ARBA" id="ARBA00009250"/>
    </source>
</evidence>
<dbReference type="Pfam" id="PF04841">
    <property type="entry name" value="Vps16_N"/>
    <property type="match status" value="1"/>
</dbReference>
<dbReference type="Pfam" id="PF04840">
    <property type="entry name" value="Vps16_C"/>
    <property type="match status" value="1"/>
</dbReference>
<dbReference type="GO" id="GO:0042144">
    <property type="term" value="P:vacuole fusion, non-autophagic"/>
    <property type="evidence" value="ECO:0007669"/>
    <property type="project" value="TreeGrafter"/>
</dbReference>
<sequence length="830" mass="93150">MTAPNPRSGWEKIGDQFYQKIQLYESVFDRDLELENYLVAGAPYGGALALWRDSSKIARYRTGQSTKSTIDIYSTSGKLISNINWEKGPIKGLGWSDDEKLLVVTEDGTVHCYFGLYGDFQPFLLGHGAEEYGVVSCRFWSHGFVALLSNNALIAVSSFDEPRPRLLAQPPEGEIHSWSLIPPAYTLSRSVEVLLAIDKTIIVVDASEADDRGLSDGPFKHVSVSPNGRFAALYTEDGKVWVVGSDFQQKYSEYDSKAKTTPTQIYWCGNDSVILAWEDEIHMVGPDGGAVKYYYDDQVHVVPDIDGVRLITNDSCDFLHKVPDQLEEVFRLGSTSAASVLVDSIELLEMKSPKADENIQRIKQNLPEAVETCIQAAGHEFNQNLQKQLLRAASFGKSVLDLYSSDEFVDMCEDLRVLNAVRDYRIGLFMSYEQYVRLTPERLIARLVNRREYLLAIKLSEFLHLPLNKIYVHWASQKVRSSSADDDSVREVVVDRLRGKHGISFETIARAAYDEGRGHLATTLLNHEPRAGKQVPLLLSMEEDEIALNKAIESGDTDLVFYVLLQLKKKLPLATFLRTISEKPVAAALVESSARAQDQELLKDLYYQDDRPVEGSNLLLEEAMQQPHIQAVIDKLKLAGRLLTDAKDPTATIHSRALGEAAQLLKMQEAFDKDITDSSGSYVGLSVNETLFRLVKSGYGKRAVSVQNAFKVPEKTWWWIRLRALTAARLWGEVEELSKNKRSPIGWEPFYNEVLGAGNTRLAASFIPKCTNLQPAERIEMWIKCGMIVKAGEEALKAKDLASLESLRDKANGQQQVELERMLTQLRPKK</sequence>
<dbReference type="InterPro" id="IPR015943">
    <property type="entry name" value="WD40/YVTN_repeat-like_dom_sf"/>
</dbReference>
<dbReference type="Gene3D" id="2.130.10.10">
    <property type="entry name" value="YVTN repeat-like/Quinoprotein amine dehydrogenase"/>
    <property type="match status" value="1"/>
</dbReference>
<dbReference type="GO" id="GO:0006886">
    <property type="term" value="P:intracellular protein transport"/>
    <property type="evidence" value="ECO:0007669"/>
    <property type="project" value="InterPro"/>
</dbReference>
<dbReference type="PANTHER" id="PTHR12811:SF0">
    <property type="entry name" value="VACUOLAR PROTEIN SORTING-ASSOCIATED PROTEIN 16 HOMOLOG"/>
    <property type="match status" value="1"/>
</dbReference>
<dbReference type="AlphaFoldDB" id="A0A0D2BRA6"/>
<dbReference type="GO" id="GO:0016197">
    <property type="term" value="P:endosomal transport"/>
    <property type="evidence" value="ECO:0007669"/>
    <property type="project" value="TreeGrafter"/>
</dbReference>
<dbReference type="GeneID" id="27329231"/>
<dbReference type="RefSeq" id="XP_016241784.1">
    <property type="nucleotide sequence ID" value="XM_016376508.1"/>
</dbReference>
<dbReference type="Gene3D" id="1.10.150.780">
    <property type="entry name" value="Vps16, C-terminal region"/>
    <property type="match status" value="1"/>
</dbReference>
<dbReference type="Proteomes" id="UP000053328">
    <property type="component" value="Unassembled WGS sequence"/>
</dbReference>
<keyword evidence="2" id="KW-0813">Transport</keyword>
<evidence type="ECO:0000259" key="4">
    <source>
        <dbReference type="Pfam" id="PF04841"/>
    </source>
</evidence>
<dbReference type="OrthoDB" id="1792at2759"/>
<reference evidence="5 6" key="1">
    <citation type="submission" date="2015-01" db="EMBL/GenBank/DDBJ databases">
        <title>The Genome Sequence of Exophiala spinifera CBS89968.</title>
        <authorList>
            <consortium name="The Broad Institute Genomics Platform"/>
            <person name="Cuomo C."/>
            <person name="de Hoog S."/>
            <person name="Gorbushina A."/>
            <person name="Stielow B."/>
            <person name="Teixiera M."/>
            <person name="Abouelleil A."/>
            <person name="Chapman S.B."/>
            <person name="Priest M."/>
            <person name="Young S.K."/>
            <person name="Wortman J."/>
            <person name="Nusbaum C."/>
            <person name="Birren B."/>
        </authorList>
    </citation>
    <scope>NUCLEOTIDE SEQUENCE [LARGE SCALE GENOMIC DNA]</scope>
    <source>
        <strain evidence="5 6">CBS 89968</strain>
    </source>
</reference>
<dbReference type="GO" id="GO:0030897">
    <property type="term" value="C:HOPS complex"/>
    <property type="evidence" value="ECO:0007669"/>
    <property type="project" value="TreeGrafter"/>
</dbReference>
<name>A0A0D2BRA6_9EURO</name>
<accession>A0A0D2BRA6</accession>
<proteinExistence type="inferred from homology"/>
<dbReference type="SUPFAM" id="SSF82171">
    <property type="entry name" value="DPP6 N-terminal domain-like"/>
    <property type="match status" value="1"/>
</dbReference>
<organism evidence="5 6">
    <name type="scientific">Exophiala spinifera</name>
    <dbReference type="NCBI Taxonomy" id="91928"/>
    <lineage>
        <taxon>Eukaryota</taxon>
        <taxon>Fungi</taxon>
        <taxon>Dikarya</taxon>
        <taxon>Ascomycota</taxon>
        <taxon>Pezizomycotina</taxon>
        <taxon>Eurotiomycetes</taxon>
        <taxon>Chaetothyriomycetidae</taxon>
        <taxon>Chaetothyriales</taxon>
        <taxon>Herpotrichiellaceae</taxon>
        <taxon>Exophiala</taxon>
    </lineage>
</organism>
<dbReference type="VEuPathDB" id="FungiDB:PV08_02148"/>
<protein>
    <recommendedName>
        <fullName evidence="2">Probable vacuolar protein sorting-associated protein 16 homolog</fullName>
    </recommendedName>
</protein>
<dbReference type="HOGENOM" id="CLU_008909_1_0_1"/>
<evidence type="ECO:0000256" key="2">
    <source>
        <dbReference type="PIRNR" id="PIRNR007949"/>
    </source>
</evidence>
<evidence type="ECO:0000259" key="3">
    <source>
        <dbReference type="Pfam" id="PF04840"/>
    </source>
</evidence>
<feature type="domain" description="Vps16 C-terminal" evidence="3">
    <location>
        <begin position="503"/>
        <end position="816"/>
    </location>
</feature>
<evidence type="ECO:0000313" key="6">
    <source>
        <dbReference type="Proteomes" id="UP000053328"/>
    </source>
</evidence>
<dbReference type="InterPro" id="IPR016534">
    <property type="entry name" value="VPS16"/>
</dbReference>
<keyword evidence="2" id="KW-0653">Protein transport</keyword>
<comment type="similarity">
    <text evidence="1 2">Belongs to the VPS16 family.</text>
</comment>
<dbReference type="InterPro" id="IPR006925">
    <property type="entry name" value="Vps16_C"/>
</dbReference>
<dbReference type="EMBL" id="KN847492">
    <property type="protein sequence ID" value="KIW21568.1"/>
    <property type="molecule type" value="Genomic_DNA"/>
</dbReference>
<evidence type="ECO:0000313" key="5">
    <source>
        <dbReference type="EMBL" id="KIW21568.1"/>
    </source>
</evidence>
<dbReference type="InterPro" id="IPR038132">
    <property type="entry name" value="Vps16_C_sf"/>
</dbReference>
<keyword evidence="6" id="KW-1185">Reference proteome</keyword>
<dbReference type="PIRSF" id="PIRSF007949">
    <property type="entry name" value="VPS16"/>
    <property type="match status" value="1"/>
</dbReference>
<feature type="domain" description="Vps16 N-terminal" evidence="4">
    <location>
        <begin position="8"/>
        <end position="410"/>
    </location>
</feature>
<dbReference type="FunFam" id="2.130.10.10:FF:000635">
    <property type="entry name" value="Probable vacuolar protein sorting-associated protein 16 homolog"/>
    <property type="match status" value="1"/>
</dbReference>
<gene>
    <name evidence="5" type="ORF">PV08_02148</name>
</gene>
<dbReference type="STRING" id="91928.A0A0D2BRA6"/>
<comment type="function">
    <text evidence="2">Essential for vacuolar protein sorting. Required for vacuole biogenesis, stability and to maintain vacuole morphology.</text>
</comment>